<proteinExistence type="predicted"/>
<sequence length="554" mass="63880">MGTCDLSMLSKVTKDLDLSDIDWCGYVFDCLKETKSAWNPNSKKGFYVGPIILLLLLYVESVRCDSVKIVRCRPAICCWSVDKLREQERVECRTIGLGMGELQDAFQFINEASGTRNVGQEKVQGNDAGDVRCKGNHGDDIFSGSGETVELVKEWKNKVNDLFTEVSASEEPEQSQWWYDNEAEIERTLILATTNKQFDNSALAKCSIQMSQEYADFANRSGTKSFKNTPPSKMEMPIPLSVVPFNKDEHWVSRRGYRPRMKSEYLKSPYVIRAVDIIKGVPRQEKRVAEWIFSLQGDPNDIVFHTLDGFSAQRFHMESFFPTCELFGHVIDCWSQVLNLDESKRAPESPLRVYCKTDVTNSYLESGLTESQRKDKFIENLVLSIEDMDASLRFVGLLFLPIIRSFHIFLFVINLQQPEFVIVDNSKVDDPDGERYGQLPQIIKEYIVDYLKSQNHPKAEMFSHVMPHRLEMPWRTINNSIDCAGFKNESSAQDDQLVKLRTKYLYKILTHEYNVQKDYVLQKVDEFHKIPSKQRSQMLAIAKEEIHRRLDVLS</sequence>
<dbReference type="AlphaFoldDB" id="A0AA35Y8Z2"/>
<dbReference type="Gene3D" id="3.40.395.10">
    <property type="entry name" value="Adenoviral Proteinase, Chain A"/>
    <property type="match status" value="1"/>
</dbReference>
<organism evidence="1 2">
    <name type="scientific">Lactuca saligna</name>
    <name type="common">Willowleaf lettuce</name>
    <dbReference type="NCBI Taxonomy" id="75948"/>
    <lineage>
        <taxon>Eukaryota</taxon>
        <taxon>Viridiplantae</taxon>
        <taxon>Streptophyta</taxon>
        <taxon>Embryophyta</taxon>
        <taxon>Tracheophyta</taxon>
        <taxon>Spermatophyta</taxon>
        <taxon>Magnoliopsida</taxon>
        <taxon>eudicotyledons</taxon>
        <taxon>Gunneridae</taxon>
        <taxon>Pentapetalae</taxon>
        <taxon>asterids</taxon>
        <taxon>campanulids</taxon>
        <taxon>Asterales</taxon>
        <taxon>Asteraceae</taxon>
        <taxon>Cichorioideae</taxon>
        <taxon>Cichorieae</taxon>
        <taxon>Lactucinae</taxon>
        <taxon>Lactuca</taxon>
    </lineage>
</organism>
<dbReference type="InterPro" id="IPR038765">
    <property type="entry name" value="Papain-like_cys_pep_sf"/>
</dbReference>
<evidence type="ECO:0000313" key="1">
    <source>
        <dbReference type="EMBL" id="CAI9271679.1"/>
    </source>
</evidence>
<dbReference type="SUPFAM" id="SSF54001">
    <property type="entry name" value="Cysteine proteinases"/>
    <property type="match status" value="1"/>
</dbReference>
<keyword evidence="2" id="KW-1185">Reference proteome</keyword>
<evidence type="ECO:0008006" key="3">
    <source>
        <dbReference type="Google" id="ProtNLM"/>
    </source>
</evidence>
<protein>
    <recommendedName>
        <fullName evidence="3">Ubiquitin-like protease family profile domain-containing protein</fullName>
    </recommendedName>
</protein>
<accession>A0AA35Y8Z2</accession>
<evidence type="ECO:0000313" key="2">
    <source>
        <dbReference type="Proteomes" id="UP001177003"/>
    </source>
</evidence>
<dbReference type="Proteomes" id="UP001177003">
    <property type="component" value="Chromosome 2"/>
</dbReference>
<dbReference type="EMBL" id="OX465078">
    <property type="protein sequence ID" value="CAI9271679.1"/>
    <property type="molecule type" value="Genomic_DNA"/>
</dbReference>
<gene>
    <name evidence="1" type="ORF">LSALG_LOCUS11943</name>
</gene>
<dbReference type="PANTHER" id="PTHR34835">
    <property type="entry name" value="OS07G0283600 PROTEIN-RELATED"/>
    <property type="match status" value="1"/>
</dbReference>
<dbReference type="PANTHER" id="PTHR34835:SF90">
    <property type="entry name" value="AMINOTRANSFERASE-LIKE PLANT MOBILE DOMAIN-CONTAINING PROTEIN"/>
    <property type="match status" value="1"/>
</dbReference>
<reference evidence="1" key="1">
    <citation type="submission" date="2023-04" db="EMBL/GenBank/DDBJ databases">
        <authorList>
            <person name="Vijverberg K."/>
            <person name="Xiong W."/>
            <person name="Schranz E."/>
        </authorList>
    </citation>
    <scope>NUCLEOTIDE SEQUENCE</scope>
</reference>
<name>A0AA35Y8Z2_LACSI</name>